<organism evidence="3 4">
    <name type="scientific">Brevundimonas goettingensis</name>
    <dbReference type="NCBI Taxonomy" id="2774190"/>
    <lineage>
        <taxon>Bacteria</taxon>
        <taxon>Pseudomonadati</taxon>
        <taxon>Pseudomonadota</taxon>
        <taxon>Alphaproteobacteria</taxon>
        <taxon>Caulobacterales</taxon>
        <taxon>Caulobacteraceae</taxon>
        <taxon>Brevundimonas</taxon>
    </lineage>
</organism>
<evidence type="ECO:0000313" key="3">
    <source>
        <dbReference type="EMBL" id="QTC89874.1"/>
    </source>
</evidence>
<keyword evidence="1" id="KW-0472">Membrane</keyword>
<name>A0A975GUX0_9CAUL</name>
<dbReference type="RefSeq" id="WP_207868227.1">
    <property type="nucleotide sequence ID" value="NZ_CP062222.1"/>
</dbReference>
<evidence type="ECO:0000256" key="1">
    <source>
        <dbReference type="SAM" id="Phobius"/>
    </source>
</evidence>
<protein>
    <submittedName>
        <fullName evidence="3">BatA domain-containing protein</fullName>
    </submittedName>
</protein>
<feature type="transmembrane region" description="Helical" evidence="1">
    <location>
        <begin position="57"/>
        <end position="75"/>
    </location>
</feature>
<dbReference type="AlphaFoldDB" id="A0A975GUX0"/>
<dbReference type="KEGG" id="bgoe:IFJ75_11250"/>
<sequence>MTPALLLPLGLAALAALIVPLVIHIARRSEQLPTDFAALRWLRQKPRPRSRLRFDEWPLLILRLILLALVALWFARPVLFGAGDKAPYIAVVPGADAAQAQTIVGEGRGHWLAPGFPNLETPRPTTTAPIASLIRQLDAQLPPGAPLTVVTPKTLQGADAERPRLSRPVIWRVVAGAMPARQPASASIPPLSIRTDADHASGVRYLQAAAASWQPAGRPADADTAELDAPLPDARRTLIRLGAGTLPPAVIQWIEAGGIALVSSDAAIPDAARAVVWRDALDRPLIEVQAMGQGRLLRLTHPLTPSETPELLQADFALHLKVAITPPPVQPARVAAADYAPLTGGRAFDPAPLDLKPWLAVLIGLVLLGERWLATRRSRGAIP</sequence>
<proteinExistence type="predicted"/>
<evidence type="ECO:0000313" key="4">
    <source>
        <dbReference type="Proteomes" id="UP000663918"/>
    </source>
</evidence>
<accession>A0A975GUX0</accession>
<dbReference type="Proteomes" id="UP000663918">
    <property type="component" value="Chromosome"/>
</dbReference>
<keyword evidence="1" id="KW-1133">Transmembrane helix</keyword>
<keyword evidence="1" id="KW-0812">Transmembrane</keyword>
<evidence type="ECO:0000259" key="2">
    <source>
        <dbReference type="Pfam" id="PF07584"/>
    </source>
</evidence>
<dbReference type="InterPro" id="IPR011933">
    <property type="entry name" value="Double_TM_dom"/>
</dbReference>
<keyword evidence="4" id="KW-1185">Reference proteome</keyword>
<dbReference type="Pfam" id="PF07584">
    <property type="entry name" value="BatA"/>
    <property type="match status" value="1"/>
</dbReference>
<dbReference type="InterPro" id="IPR024163">
    <property type="entry name" value="Aerotolerance_reg_N"/>
</dbReference>
<reference evidence="3" key="1">
    <citation type="submission" date="2020-09" db="EMBL/GenBank/DDBJ databases">
        <title>Brevundimonas sp. LVF2 isolated from a puddle in Goettingen, Germany.</title>
        <authorList>
            <person name="Friedrich I."/>
            <person name="Klassen A."/>
            <person name="Hannes N."/>
            <person name="Schneider D."/>
            <person name="Hertel R."/>
            <person name="Daniel R."/>
        </authorList>
    </citation>
    <scope>NUCLEOTIDE SEQUENCE</scope>
    <source>
        <strain evidence="3">LVF2</strain>
    </source>
</reference>
<feature type="domain" description="Aerotolerance regulator N-terminal" evidence="2">
    <location>
        <begin position="5"/>
        <end position="77"/>
    </location>
</feature>
<dbReference type="NCBIfam" id="TIGR02226">
    <property type="entry name" value="two_anch"/>
    <property type="match status" value="1"/>
</dbReference>
<dbReference type="EMBL" id="CP062222">
    <property type="protein sequence ID" value="QTC89874.1"/>
    <property type="molecule type" value="Genomic_DNA"/>
</dbReference>
<gene>
    <name evidence="3" type="ORF">IFJ75_11250</name>
</gene>